<accession>A0ABS0HBL8</accession>
<sequence>MAGLPGLPPDDGSRYSVRRLTVAWNLDSWGNSRHTAIAHRRDLSTYLDWCASASAWTRSTPGRPT</sequence>
<organism evidence="1 2">
    <name type="scientific">Plantactinospora alkalitolerans</name>
    <dbReference type="NCBI Taxonomy" id="2789879"/>
    <lineage>
        <taxon>Bacteria</taxon>
        <taxon>Bacillati</taxon>
        <taxon>Actinomycetota</taxon>
        <taxon>Actinomycetes</taxon>
        <taxon>Micromonosporales</taxon>
        <taxon>Micromonosporaceae</taxon>
        <taxon>Plantactinospora</taxon>
    </lineage>
</organism>
<reference evidence="1 2" key="1">
    <citation type="submission" date="2020-11" db="EMBL/GenBank/DDBJ databases">
        <title>A novel isolate from a Black sea contaminated sediment with potential to produce alkanes: Plantactinospora alkalitolerans sp. nov.</title>
        <authorList>
            <person name="Carro L."/>
            <person name="Veyisoglu A."/>
            <person name="Guven K."/>
            <person name="Schumann P."/>
            <person name="Klenk H.-P."/>
            <person name="Sahin N."/>
        </authorList>
    </citation>
    <scope>NUCLEOTIDE SEQUENCE [LARGE SCALE GENOMIC DNA]</scope>
    <source>
        <strain evidence="1 2">S1510</strain>
    </source>
</reference>
<evidence type="ECO:0000313" key="2">
    <source>
        <dbReference type="Proteomes" id="UP000638560"/>
    </source>
</evidence>
<evidence type="ECO:0008006" key="3">
    <source>
        <dbReference type="Google" id="ProtNLM"/>
    </source>
</evidence>
<comment type="caution">
    <text evidence="1">The sequence shown here is derived from an EMBL/GenBank/DDBJ whole genome shotgun (WGS) entry which is preliminary data.</text>
</comment>
<keyword evidence="2" id="KW-1185">Reference proteome</keyword>
<dbReference type="EMBL" id="JADPUN010000437">
    <property type="protein sequence ID" value="MBF9135534.1"/>
    <property type="molecule type" value="Genomic_DNA"/>
</dbReference>
<dbReference type="Proteomes" id="UP000638560">
    <property type="component" value="Unassembled WGS sequence"/>
</dbReference>
<name>A0ABS0HBL8_9ACTN</name>
<proteinExistence type="predicted"/>
<dbReference type="RefSeq" id="WP_196206988.1">
    <property type="nucleotide sequence ID" value="NZ_JADPUN010000437.1"/>
</dbReference>
<gene>
    <name evidence="1" type="ORF">I0C86_42575</name>
</gene>
<evidence type="ECO:0000313" key="1">
    <source>
        <dbReference type="EMBL" id="MBF9135534.1"/>
    </source>
</evidence>
<protein>
    <recommendedName>
        <fullName evidence="3">Core-binding (CB) domain-containing protein</fullName>
    </recommendedName>
</protein>